<reference evidence="1 2" key="1">
    <citation type="submission" date="2017-07" db="EMBL/GenBank/DDBJ databases">
        <title>Sandarakinorhabdus cyanobacteriorum sp. nov., a novel bacterium isolated from cyanobacterial aggregates in a eutrophic lake.</title>
        <authorList>
            <person name="Cai H."/>
        </authorList>
    </citation>
    <scope>NUCLEOTIDE SEQUENCE [LARGE SCALE GENOMIC DNA]</scope>
    <source>
        <strain evidence="1 2">TH057</strain>
    </source>
</reference>
<evidence type="ECO:0000313" key="1">
    <source>
        <dbReference type="EMBL" id="OYQ30994.1"/>
    </source>
</evidence>
<organism evidence="1 2">
    <name type="scientific">Sandarakinorhabdus cyanobacteriorum</name>
    <dbReference type="NCBI Taxonomy" id="1981098"/>
    <lineage>
        <taxon>Bacteria</taxon>
        <taxon>Pseudomonadati</taxon>
        <taxon>Pseudomonadota</taxon>
        <taxon>Alphaproteobacteria</taxon>
        <taxon>Sphingomonadales</taxon>
        <taxon>Sphingosinicellaceae</taxon>
        <taxon>Sandarakinorhabdus</taxon>
    </lineage>
</organism>
<accession>A0A255YQN4</accession>
<keyword evidence="2" id="KW-1185">Reference proteome</keyword>
<evidence type="ECO:0000313" key="2">
    <source>
        <dbReference type="Proteomes" id="UP000216991"/>
    </source>
</evidence>
<gene>
    <name evidence="1" type="ORF">CHU93_05725</name>
</gene>
<proteinExistence type="predicted"/>
<dbReference type="EMBL" id="NOXT01000096">
    <property type="protein sequence ID" value="OYQ30994.1"/>
    <property type="molecule type" value="Genomic_DNA"/>
</dbReference>
<sequence>MFPIGDGVETMLHIGSGVQAVRAALPRHQPTHLPVAPCLTRGLAVLGAALALKRKKGLRRAGSRTLHPIVLRHAS</sequence>
<name>A0A255YQN4_9SPHN</name>
<comment type="caution">
    <text evidence="1">The sequence shown here is derived from an EMBL/GenBank/DDBJ whole genome shotgun (WGS) entry which is preliminary data.</text>
</comment>
<dbReference type="AlphaFoldDB" id="A0A255YQN4"/>
<protein>
    <submittedName>
        <fullName evidence="1">Uncharacterized protein</fullName>
    </submittedName>
</protein>
<dbReference type="Proteomes" id="UP000216991">
    <property type="component" value="Unassembled WGS sequence"/>
</dbReference>